<dbReference type="InterPro" id="IPR003960">
    <property type="entry name" value="ATPase_AAA_CS"/>
</dbReference>
<dbReference type="EMBL" id="KV454015">
    <property type="protein sequence ID" value="ODV94791.1"/>
    <property type="molecule type" value="Genomic_DNA"/>
</dbReference>
<evidence type="ECO:0000256" key="2">
    <source>
        <dbReference type="ARBA" id="ARBA00006914"/>
    </source>
</evidence>
<evidence type="ECO:0000256" key="10">
    <source>
        <dbReference type="ARBA" id="ARBA00048778"/>
    </source>
</evidence>
<evidence type="ECO:0000256" key="1">
    <source>
        <dbReference type="ARBA" id="ARBA00004370"/>
    </source>
</evidence>
<dbReference type="InterPro" id="IPR003593">
    <property type="entry name" value="AAA+_ATPase"/>
</dbReference>
<name>A0A1E4TSR0_PACTA</name>
<dbReference type="Proteomes" id="UP000094236">
    <property type="component" value="Unassembled WGS sequence"/>
</dbReference>
<comment type="subcellular location">
    <subcellularLocation>
        <location evidence="1">Membrane</location>
    </subcellularLocation>
</comment>
<dbReference type="STRING" id="669874.A0A1E4TSR0"/>
<dbReference type="SMART" id="SM00382">
    <property type="entry name" value="AAA"/>
    <property type="match status" value="2"/>
</dbReference>
<keyword evidence="4" id="KW-0547">Nucleotide-binding</keyword>
<feature type="domain" description="AAA+ ATPase" evidence="11">
    <location>
        <begin position="856"/>
        <end position="997"/>
    </location>
</feature>
<dbReference type="InterPro" id="IPR047533">
    <property type="entry name" value="RecA-like_PEX6_r2"/>
</dbReference>
<evidence type="ECO:0000256" key="8">
    <source>
        <dbReference type="ARBA" id="ARBA00034811"/>
    </source>
</evidence>
<keyword evidence="13" id="KW-1185">Reference proteome</keyword>
<comment type="catalytic activity">
    <reaction evidence="10">
        <text>ATP + H2O = ADP + phosphate + H(+)</text>
        <dbReference type="Rhea" id="RHEA:13065"/>
        <dbReference type="ChEBI" id="CHEBI:15377"/>
        <dbReference type="ChEBI" id="CHEBI:15378"/>
        <dbReference type="ChEBI" id="CHEBI:30616"/>
        <dbReference type="ChEBI" id="CHEBI:43474"/>
        <dbReference type="ChEBI" id="CHEBI:456216"/>
    </reaction>
    <physiologicalReaction direction="left-to-right" evidence="10">
        <dbReference type="Rhea" id="RHEA:13066"/>
    </physiologicalReaction>
</comment>
<dbReference type="GO" id="GO:0005778">
    <property type="term" value="C:peroxisomal membrane"/>
    <property type="evidence" value="ECO:0007669"/>
    <property type="project" value="TreeGrafter"/>
</dbReference>
<evidence type="ECO:0000313" key="12">
    <source>
        <dbReference type="EMBL" id="ODV94791.1"/>
    </source>
</evidence>
<dbReference type="GO" id="GO:0016887">
    <property type="term" value="F:ATP hydrolysis activity"/>
    <property type="evidence" value="ECO:0007669"/>
    <property type="project" value="EnsemblFungi"/>
</dbReference>
<dbReference type="PROSITE" id="PS00674">
    <property type="entry name" value="AAA"/>
    <property type="match status" value="1"/>
</dbReference>
<sequence length="1157" mass="130329">MPALIEESKVLSYKNCSQKPVLSYVIFNQNPQLAKDHINISPNLYSELYGTSWEEQQQYPLFASIKLIGSSLFKKFETYQIWVNSSLPSLTVEFNNVTSLMDRFSGQMTVDSCLISAIDFRGNIPLPAISRVYISFPDEVYELLSGISKDNLYQLLKNNQEYKILRTNDYIENLNGKIIFCDPISQGLLTEETNVTVVRRDNDEIFYQKAVSANEPIIDTINLNTLDYLSLESSDEEEEQENFPKTELKELKFNLKSLLFKINNFAPTPSQEGKEDDQIFGFVKINELNKIGCFSGDYIKVRISTSEDTDKSQIRTFKVFSFLEPNEFESNTIYLSSVSILNLYKNLLVPNFEFEKLSVWISRISKPQQSFNVPIAKQVNIARVSSPITLDRTLQHLFLSNLKSFFEVKNRVVYEGQLIPIPIDTILARSIFSTYETLQSAANTDDVNKPEFPSVIPGGNCDAVAWFKVTEVVGDNNNHDHNGQYIIDSSRTRMIQSGIVTEAPPILDYKLLNWYEYLGLERLFQFPNVKLANNTYSFQFAKTLRKLIGTSLLNRNRSFNLQTTVLLSSASRGIGKSLLVKNLSIELGVHLVELDAYEVLNPSSDVKTIGTLRGKLDRIVESATPLIIHLRHIEAIAKKVDQQANAQSNQQKESLNLKVAELIDEYSKQKGVIFIVSTSDSDCLSDTVRSNLRFEINLNVPTEFERKQIFRFLISVGDSDSTNFSLTDYQFLPREDLSFDHLALQSAGLTPRDLSSIVGAAKSFAIERFESLAEKLTITLTQLIINNGGYITLTPEDFDKAIGNARSKFSDSIGAPRIPDVKWEDVGGLDMVKDEILDTIDMPLRHPHLFNNGLKKRSGILFYGPPGTGKTLLAKAIATNFALNFFSVKGPELLNMYIGESEANVRKVFQKARDAKPCVVFFDELDSVAPKRGNQGDSGGVMDRIVSQLLAELDGMSDSEGGDGVFVVGATNRPDLLDEALLRPGRFDKMLYLGIPDTHTKQTKILEALTRKFQMDSQINLSHIAGSCPFHFTGADFYALCSDAMLNAMTRTASDVDRMFQDHNATIEKEEEKISLRYWFDNIASSQDVEVLVKEEDFIKARNEIIPSVSAEELDHYLRVRQNFEGSGGEKIEQKNHSIDYITNGSSNGGDNNFLEN</sequence>
<dbReference type="InterPro" id="IPR050168">
    <property type="entry name" value="AAA_ATPase_domain"/>
</dbReference>
<reference evidence="13" key="1">
    <citation type="submission" date="2016-05" db="EMBL/GenBank/DDBJ databases">
        <title>Comparative genomics of biotechnologically important yeasts.</title>
        <authorList>
            <consortium name="DOE Joint Genome Institute"/>
            <person name="Riley R."/>
            <person name="Haridas S."/>
            <person name="Wolfe K.H."/>
            <person name="Lopes M.R."/>
            <person name="Hittinger C.T."/>
            <person name="Goker M."/>
            <person name="Salamov A."/>
            <person name="Wisecaver J."/>
            <person name="Long T.M."/>
            <person name="Aerts A.L."/>
            <person name="Barry K."/>
            <person name="Choi C."/>
            <person name="Clum A."/>
            <person name="Coughlan A.Y."/>
            <person name="Deshpande S."/>
            <person name="Douglass A.P."/>
            <person name="Hanson S.J."/>
            <person name="Klenk H.-P."/>
            <person name="Labutti K."/>
            <person name="Lapidus A."/>
            <person name="Lindquist E."/>
            <person name="Lipzen A."/>
            <person name="Meier-Kolthoff J.P."/>
            <person name="Ohm R.A."/>
            <person name="Otillar R.P."/>
            <person name="Pangilinan J."/>
            <person name="Peng Y."/>
            <person name="Rokas A."/>
            <person name="Rosa C.A."/>
            <person name="Scheuner C."/>
            <person name="Sibirny A.A."/>
            <person name="Slot J.C."/>
            <person name="Stielow J.B."/>
            <person name="Sun H."/>
            <person name="Kurtzman C.P."/>
            <person name="Blackwell M."/>
            <person name="Grigoriev I.V."/>
            <person name="Jeffries T.W."/>
        </authorList>
    </citation>
    <scope>NUCLEOTIDE SEQUENCE [LARGE SCALE GENOMIC DNA]</scope>
    <source>
        <strain evidence="13">NRRL Y-2460</strain>
    </source>
</reference>
<keyword evidence="6" id="KW-0067">ATP-binding</keyword>
<dbReference type="FunFam" id="1.10.8.60:FF:000039">
    <property type="entry name" value="peroxisome biogenesis factor 6"/>
    <property type="match status" value="1"/>
</dbReference>
<dbReference type="Gene3D" id="1.10.8.60">
    <property type="match status" value="1"/>
</dbReference>
<dbReference type="GO" id="GO:1904949">
    <property type="term" value="C:ATPase complex"/>
    <property type="evidence" value="ECO:0007669"/>
    <property type="project" value="EnsemblFungi"/>
</dbReference>
<evidence type="ECO:0000313" key="13">
    <source>
        <dbReference type="Proteomes" id="UP000094236"/>
    </source>
</evidence>
<dbReference type="Pfam" id="PF00004">
    <property type="entry name" value="AAA"/>
    <property type="match status" value="2"/>
</dbReference>
<evidence type="ECO:0000256" key="7">
    <source>
        <dbReference type="ARBA" id="ARBA00023136"/>
    </source>
</evidence>
<evidence type="ECO:0000256" key="4">
    <source>
        <dbReference type="ARBA" id="ARBA00022741"/>
    </source>
</evidence>
<dbReference type="InterPro" id="IPR056995">
    <property type="entry name" value="PEX6_4th_dom"/>
</dbReference>
<dbReference type="PANTHER" id="PTHR23077:SF9">
    <property type="entry name" value="PEROXISOMAL ATPASE PEX6"/>
    <property type="match status" value="1"/>
</dbReference>
<dbReference type="FunFam" id="3.40.50.300:FF:000109">
    <property type="entry name" value="Peroxisomal biogenesis factor 6"/>
    <property type="match status" value="1"/>
</dbReference>
<evidence type="ECO:0000256" key="3">
    <source>
        <dbReference type="ARBA" id="ARBA00022593"/>
    </source>
</evidence>
<evidence type="ECO:0000259" key="11">
    <source>
        <dbReference type="SMART" id="SM00382"/>
    </source>
</evidence>
<evidence type="ECO:0000256" key="9">
    <source>
        <dbReference type="ARBA" id="ARBA00034920"/>
    </source>
</evidence>
<keyword evidence="3" id="KW-0962">Peroxisome biogenesis</keyword>
<dbReference type="PANTHER" id="PTHR23077">
    <property type="entry name" value="AAA-FAMILY ATPASE"/>
    <property type="match status" value="1"/>
</dbReference>
<dbReference type="GO" id="GO:0005829">
    <property type="term" value="C:cytosol"/>
    <property type="evidence" value="ECO:0007669"/>
    <property type="project" value="EnsemblFungi"/>
</dbReference>
<protein>
    <recommendedName>
        <fullName evidence="8">Peroxisomal ATPase PEX6</fullName>
    </recommendedName>
    <alternativeName>
        <fullName evidence="9">Peroxin-6</fullName>
    </alternativeName>
</protein>
<organism evidence="12 13">
    <name type="scientific">Pachysolen tannophilus NRRL Y-2460</name>
    <dbReference type="NCBI Taxonomy" id="669874"/>
    <lineage>
        <taxon>Eukaryota</taxon>
        <taxon>Fungi</taxon>
        <taxon>Dikarya</taxon>
        <taxon>Ascomycota</taxon>
        <taxon>Saccharomycotina</taxon>
        <taxon>Pichiomycetes</taxon>
        <taxon>Pachysolenaceae</taxon>
        <taxon>Pachysolen</taxon>
    </lineage>
</organism>
<comment type="similarity">
    <text evidence="2">Belongs to the AAA ATPase family.</text>
</comment>
<evidence type="ECO:0000256" key="6">
    <source>
        <dbReference type="ARBA" id="ARBA00022840"/>
    </source>
</evidence>
<dbReference type="GO" id="GO:0016562">
    <property type="term" value="P:protein import into peroxisome matrix, receptor recycling"/>
    <property type="evidence" value="ECO:0007669"/>
    <property type="project" value="EnsemblFungi"/>
</dbReference>
<proteinExistence type="inferred from homology"/>
<keyword evidence="7" id="KW-0472">Membrane</keyword>
<gene>
    <name evidence="12" type="ORF">PACTADRAFT_50650</name>
</gene>
<dbReference type="CDD" id="cd19527">
    <property type="entry name" value="RecA-like_PEX6_r2"/>
    <property type="match status" value="1"/>
</dbReference>
<dbReference type="GO" id="GO:0043335">
    <property type="term" value="P:protein unfolding"/>
    <property type="evidence" value="ECO:0007669"/>
    <property type="project" value="EnsemblFungi"/>
</dbReference>
<evidence type="ECO:0000256" key="5">
    <source>
        <dbReference type="ARBA" id="ARBA00022801"/>
    </source>
</evidence>
<dbReference type="Gene3D" id="3.40.50.300">
    <property type="entry name" value="P-loop containing nucleotide triphosphate hydrolases"/>
    <property type="match status" value="2"/>
</dbReference>
<keyword evidence="5" id="KW-0378">Hydrolase</keyword>
<feature type="domain" description="AAA+ ATPase" evidence="11">
    <location>
        <begin position="561"/>
        <end position="701"/>
    </location>
</feature>
<dbReference type="InterPro" id="IPR003959">
    <property type="entry name" value="ATPase_AAA_core"/>
</dbReference>
<dbReference type="OrthoDB" id="5553750at2759"/>
<accession>A0A1E4TSR0</accession>
<dbReference type="SUPFAM" id="SSF52540">
    <property type="entry name" value="P-loop containing nucleoside triphosphate hydrolases"/>
    <property type="match status" value="2"/>
</dbReference>
<dbReference type="Pfam" id="PF23315">
    <property type="entry name" value="PEX6_4th"/>
    <property type="match status" value="1"/>
</dbReference>
<dbReference type="GO" id="GO:0005524">
    <property type="term" value="F:ATP binding"/>
    <property type="evidence" value="ECO:0007669"/>
    <property type="project" value="UniProtKB-KW"/>
</dbReference>
<dbReference type="AlphaFoldDB" id="A0A1E4TSR0"/>
<dbReference type="InterPro" id="IPR027417">
    <property type="entry name" value="P-loop_NTPase"/>
</dbReference>
<dbReference type="GO" id="GO:0140318">
    <property type="term" value="F:protein transporter activity"/>
    <property type="evidence" value="ECO:0007669"/>
    <property type="project" value="EnsemblFungi"/>
</dbReference>